<dbReference type="EMBL" id="OBQD01000017">
    <property type="protein sequence ID" value="SOC45714.1"/>
    <property type="molecule type" value="Genomic_DNA"/>
</dbReference>
<dbReference type="Proteomes" id="UP000219167">
    <property type="component" value="Unassembled WGS sequence"/>
</dbReference>
<reference evidence="1 2" key="1">
    <citation type="submission" date="2017-08" db="EMBL/GenBank/DDBJ databases">
        <authorList>
            <person name="de Groot N.N."/>
        </authorList>
    </citation>
    <scope>NUCLEOTIDE SEQUENCE [LARGE SCALE GENOMIC DNA]</scope>
    <source>
        <strain evidence="1 2">JC85</strain>
    </source>
</reference>
<protein>
    <submittedName>
        <fullName evidence="1">Uncharacterized protein</fullName>
    </submittedName>
</protein>
<name>A0A285UV01_9HYPH</name>
<gene>
    <name evidence="1" type="ORF">SAMN05892877_117103</name>
</gene>
<organism evidence="1 2">
    <name type="scientific">Rhizobium subbaraonis</name>
    <dbReference type="NCBI Taxonomy" id="908946"/>
    <lineage>
        <taxon>Bacteria</taxon>
        <taxon>Pseudomonadati</taxon>
        <taxon>Pseudomonadota</taxon>
        <taxon>Alphaproteobacteria</taxon>
        <taxon>Hyphomicrobiales</taxon>
        <taxon>Rhizobiaceae</taxon>
        <taxon>Rhizobium/Agrobacterium group</taxon>
        <taxon>Rhizobium</taxon>
    </lineage>
</organism>
<keyword evidence="2" id="KW-1185">Reference proteome</keyword>
<dbReference type="RefSeq" id="WP_097142154.1">
    <property type="nucleotide sequence ID" value="NZ_OBQD01000017.1"/>
</dbReference>
<evidence type="ECO:0000313" key="1">
    <source>
        <dbReference type="EMBL" id="SOC45714.1"/>
    </source>
</evidence>
<accession>A0A285UV01</accession>
<proteinExistence type="predicted"/>
<evidence type="ECO:0000313" key="2">
    <source>
        <dbReference type="Proteomes" id="UP000219167"/>
    </source>
</evidence>
<sequence>MRVKLGRFHDDWRGNGVFVSFIGEVGHVLFAARWAWRFDYVHLPVKPYRRLYVGPFEVEWSSPATHRTPETKP</sequence>
<dbReference type="AlphaFoldDB" id="A0A285UV01"/>